<accession>A0A345ILF1</accession>
<keyword evidence="1" id="KW-0614">Plasmid</keyword>
<organism evidence="1 2">
    <name type="scientific">Deinococcus wulumuqiensis</name>
    <dbReference type="NCBI Taxonomy" id="980427"/>
    <lineage>
        <taxon>Bacteria</taxon>
        <taxon>Thermotogati</taxon>
        <taxon>Deinococcota</taxon>
        <taxon>Deinococci</taxon>
        <taxon>Deinococcales</taxon>
        <taxon>Deinococcaceae</taxon>
        <taxon>Deinococcus</taxon>
    </lineage>
</organism>
<protein>
    <recommendedName>
        <fullName evidence="3">DUF3800 domain-containing protein</fullName>
    </recommendedName>
</protein>
<dbReference type="EMBL" id="CP031161">
    <property type="protein sequence ID" value="AXH00524.1"/>
    <property type="molecule type" value="Genomic_DNA"/>
</dbReference>
<evidence type="ECO:0008006" key="3">
    <source>
        <dbReference type="Google" id="ProtNLM"/>
    </source>
</evidence>
<evidence type="ECO:0000313" key="1">
    <source>
        <dbReference type="EMBL" id="AXH00524.1"/>
    </source>
</evidence>
<dbReference type="KEGG" id="dwu:DVJ83_15120"/>
<dbReference type="RefSeq" id="WP_114673187.1">
    <property type="nucleotide sequence ID" value="NZ_CP031161.1"/>
</dbReference>
<proteinExistence type="predicted"/>
<gene>
    <name evidence="1" type="ORF">DVJ83_15120</name>
</gene>
<dbReference type="InterPro" id="IPR024524">
    <property type="entry name" value="DUF3800"/>
</dbReference>
<sequence>MKKFHIYIDESEIEGNIILGAIVVPSKRTYAAERRITDLRKRVLREMQLHDYPILRPPEEGQKQKSRLKTERARLAAGGLPEIHAAELWSGDVVFWKKRDGTDILIKRHRKWLEQCLALVTEFDVTYRRNVLTVAAQERLKTHPEVSIYQTLRPWLTADIREVQVLQLQNDPYIRLLFGLLQGIEQVARAEQWQYTIICDKGKKNEMFKVFDTFTLLKRHGSWQNLQGIDFQDSHDNGLLQLCDVATYVDAKADYLPEGHNDLPPLKKLWTKYLKKAWRHTPAPTALATPEGFFRVPSMAYAELMAMLTEMALLHSGGLSRTLPLRRQRLQDVMDRYPDVFLSSFPVPIRKP</sequence>
<evidence type="ECO:0000313" key="2">
    <source>
        <dbReference type="Proteomes" id="UP000253744"/>
    </source>
</evidence>
<name>A0A345ILF1_9DEIO</name>
<dbReference type="Pfam" id="PF12686">
    <property type="entry name" value="DUF3800"/>
    <property type="match status" value="1"/>
</dbReference>
<geneLocation type="plasmid" evidence="2">
    <name>pdrdii</name>
</geneLocation>
<dbReference type="AlphaFoldDB" id="A0A345ILF1"/>
<dbReference type="Proteomes" id="UP000253744">
    <property type="component" value="Plasmid pDrdII"/>
</dbReference>
<reference evidence="1 2" key="1">
    <citation type="submission" date="2018-07" db="EMBL/GenBank/DDBJ databases">
        <title>Complete Genome and Methylome Analysis of Deinococcus wulumuqiensis NEB 479.</title>
        <authorList>
            <person name="Fomenkov A."/>
            <person name="Luyten Y."/>
            <person name="Vincze T."/>
            <person name="Anton B.P."/>
            <person name="Clark T."/>
            <person name="Roberts R.J."/>
            <person name="Morgan R.D."/>
        </authorList>
    </citation>
    <scope>NUCLEOTIDE SEQUENCE [LARGE SCALE GENOMIC DNA]</scope>
    <source>
        <strain evidence="1 2">NEB 479</strain>
        <plasmid evidence="2">Plasmid pdrdii</plasmid>
    </source>
</reference>